<dbReference type="GeneID" id="68104120"/>
<comment type="caution">
    <text evidence="3">The sequence shown here is derived from an EMBL/GenBank/DDBJ whole genome shotgun (WGS) entry which is preliminary data.</text>
</comment>
<protein>
    <submittedName>
        <fullName evidence="3">Uncharacterized protein</fullName>
    </submittedName>
</protein>
<gene>
    <name evidence="3" type="ORF">C9374_011666</name>
</gene>
<proteinExistence type="predicted"/>
<keyword evidence="2" id="KW-0732">Signal</keyword>
<evidence type="ECO:0000313" key="4">
    <source>
        <dbReference type="Proteomes" id="UP000816034"/>
    </source>
</evidence>
<dbReference type="Proteomes" id="UP000816034">
    <property type="component" value="Unassembled WGS sequence"/>
</dbReference>
<evidence type="ECO:0000313" key="3">
    <source>
        <dbReference type="EMBL" id="KAG2374001.1"/>
    </source>
</evidence>
<reference evidence="3 4" key="1">
    <citation type="journal article" date="2018" name="BMC Genomics">
        <title>The genome of Naegleria lovaniensis, the basis for a comparative approach to unravel pathogenicity factors of the human pathogenic amoeba N. fowleri.</title>
        <authorList>
            <person name="Liechti N."/>
            <person name="Schurch N."/>
            <person name="Bruggmann R."/>
            <person name="Wittwer M."/>
        </authorList>
    </citation>
    <scope>NUCLEOTIDE SEQUENCE [LARGE SCALE GENOMIC DNA]</scope>
    <source>
        <strain evidence="3 4">ATCC 30569</strain>
    </source>
</reference>
<evidence type="ECO:0000256" key="2">
    <source>
        <dbReference type="SAM" id="SignalP"/>
    </source>
</evidence>
<organism evidence="3 4">
    <name type="scientific">Naegleria lovaniensis</name>
    <name type="common">Amoeba</name>
    <dbReference type="NCBI Taxonomy" id="51637"/>
    <lineage>
        <taxon>Eukaryota</taxon>
        <taxon>Discoba</taxon>
        <taxon>Heterolobosea</taxon>
        <taxon>Tetramitia</taxon>
        <taxon>Eutetramitia</taxon>
        <taxon>Vahlkampfiidae</taxon>
        <taxon>Naegleria</taxon>
    </lineage>
</organism>
<feature type="region of interest" description="Disordered" evidence="1">
    <location>
        <begin position="330"/>
        <end position="359"/>
    </location>
</feature>
<keyword evidence="4" id="KW-1185">Reference proteome</keyword>
<feature type="compositionally biased region" description="Low complexity" evidence="1">
    <location>
        <begin position="347"/>
        <end position="359"/>
    </location>
</feature>
<name>A0AA88KFE5_NAELO</name>
<dbReference type="EMBL" id="PYSW02000049">
    <property type="protein sequence ID" value="KAG2374001.1"/>
    <property type="molecule type" value="Genomic_DNA"/>
</dbReference>
<evidence type="ECO:0000256" key="1">
    <source>
        <dbReference type="SAM" id="MobiDB-lite"/>
    </source>
</evidence>
<feature type="signal peptide" evidence="2">
    <location>
        <begin position="1"/>
        <end position="24"/>
    </location>
</feature>
<dbReference type="AlphaFoldDB" id="A0AA88KFE5"/>
<sequence>MSKLLLVCSPILLLLLLAACTTHGFDVPFNVTVGYPFTWNTQSFTKVMFTFMTANSSGVAVYQDLSDSNEFDHYSVPTMLKDYSMYGVFQIDMQKVVIPSESSQFSFKHDFTFGILNVNPKDLCIVQMDLKNKKIKQVDFQYGSFYNEIILPLQPTVYTFGIMGWEHAISAQFGVPTLINYRASLKYELHKNLNQYLSAFVNRPLTFPAHEYVVQKVDNHVALPSNDMVEIVSFSFTPMFQPSYQGRLVVHDFELTFDRSLGFVNKDGHSVDIDSNSLQCLYKLKEKAEFTIVRGSSVVFPDWQLLACDSEMYSHNDFFPEYVTVVANRKTNNPQPSNSQHVNPKHSSIPPKSVSSQSSQSTRRMIHWMVACCMMITCFWMI</sequence>
<dbReference type="RefSeq" id="XP_044543175.1">
    <property type="nucleotide sequence ID" value="XM_044687346.1"/>
</dbReference>
<dbReference type="PROSITE" id="PS51257">
    <property type="entry name" value="PROKAR_LIPOPROTEIN"/>
    <property type="match status" value="1"/>
</dbReference>
<accession>A0AA88KFE5</accession>
<feature type="compositionally biased region" description="Polar residues" evidence="1">
    <location>
        <begin position="330"/>
        <end position="346"/>
    </location>
</feature>
<feature type="chain" id="PRO_5041731015" evidence="2">
    <location>
        <begin position="25"/>
        <end position="382"/>
    </location>
</feature>